<dbReference type="Gene3D" id="3.40.50.2000">
    <property type="entry name" value="Glycogen Phosphorylase B"/>
    <property type="match status" value="3"/>
</dbReference>
<evidence type="ECO:0000256" key="3">
    <source>
        <dbReference type="RuleBase" id="RU003718"/>
    </source>
</evidence>
<evidence type="ECO:0000313" key="4">
    <source>
        <dbReference type="EMBL" id="KAK1270392.1"/>
    </source>
</evidence>
<evidence type="ECO:0000313" key="5">
    <source>
        <dbReference type="Proteomes" id="UP001179952"/>
    </source>
</evidence>
<dbReference type="AlphaFoldDB" id="A0AAV9B238"/>
<sequence length="346" mass="38609">MLLQPHFLLVSYPVQGHINPALQLAKRLTTSYAAHVTFVTTATAHRRIIQNHPHLPFLTHAAILDGYDENGANSASDSPTKKMIRFSLAGSKSLLELARSLSDHGRPVTCIIYTLLLPWAADVAHQLGIPSALFWPQPAAAFSIFYHYWLDAKQLRTVVYVSFGSLLLLQKRQLEEITKGLMESGRPFLWVLRKAQREAEKDFVIGTEVIEDERGMVVEWCSQVEVLSHPSIGCFVTHCGWNSMAESLFSGVPTVGMPQWSDQPMNAKMAEDVWGSGFRGRVNGEGLVEAEELIRCLDAVMGEEGEGVRRRAEEWREKALEAVREGGSSHRSLGRFVEEFSGHVSQ</sequence>
<dbReference type="SUPFAM" id="SSF53756">
    <property type="entry name" value="UDP-Glycosyltransferase/glycogen phosphorylase"/>
    <property type="match status" value="1"/>
</dbReference>
<comment type="caution">
    <text evidence="4">The sequence shown here is derived from an EMBL/GenBank/DDBJ whole genome shotgun (WGS) entry which is preliminary data.</text>
</comment>
<dbReference type="GO" id="GO:0080043">
    <property type="term" value="F:quercetin 3-O-glucosyltransferase activity"/>
    <property type="evidence" value="ECO:0007669"/>
    <property type="project" value="TreeGrafter"/>
</dbReference>
<dbReference type="EMBL" id="JAUJYN010000005">
    <property type="protein sequence ID" value="KAK1270392.1"/>
    <property type="molecule type" value="Genomic_DNA"/>
</dbReference>
<reference evidence="4" key="2">
    <citation type="submission" date="2023-06" db="EMBL/GenBank/DDBJ databases">
        <authorList>
            <person name="Ma L."/>
            <person name="Liu K.-W."/>
            <person name="Li Z."/>
            <person name="Hsiao Y.-Y."/>
            <person name="Qi Y."/>
            <person name="Fu T."/>
            <person name="Tang G."/>
            <person name="Zhang D."/>
            <person name="Sun W.-H."/>
            <person name="Liu D.-K."/>
            <person name="Li Y."/>
            <person name="Chen G.-Z."/>
            <person name="Liu X.-D."/>
            <person name="Liao X.-Y."/>
            <person name="Jiang Y.-T."/>
            <person name="Yu X."/>
            <person name="Hao Y."/>
            <person name="Huang J."/>
            <person name="Zhao X.-W."/>
            <person name="Ke S."/>
            <person name="Chen Y.-Y."/>
            <person name="Wu W.-L."/>
            <person name="Hsu J.-L."/>
            <person name="Lin Y.-F."/>
            <person name="Huang M.-D."/>
            <person name="Li C.-Y."/>
            <person name="Huang L."/>
            <person name="Wang Z.-W."/>
            <person name="Zhao X."/>
            <person name="Zhong W.-Y."/>
            <person name="Peng D.-H."/>
            <person name="Ahmad S."/>
            <person name="Lan S."/>
            <person name="Zhang J.-S."/>
            <person name="Tsai W.-C."/>
            <person name="Van De Peer Y."/>
            <person name="Liu Z.-J."/>
        </authorList>
    </citation>
    <scope>NUCLEOTIDE SEQUENCE</scope>
    <source>
        <strain evidence="4">SCP</strain>
        <tissue evidence="4">Leaves</tissue>
    </source>
</reference>
<dbReference type="FunFam" id="3.40.50.2000:FF:000019">
    <property type="entry name" value="Glycosyltransferase"/>
    <property type="match status" value="1"/>
</dbReference>
<reference evidence="4" key="1">
    <citation type="journal article" date="2023" name="Nat. Commun.">
        <title>Diploid and tetraploid genomes of Acorus and the evolution of monocots.</title>
        <authorList>
            <person name="Ma L."/>
            <person name="Liu K.W."/>
            <person name="Li Z."/>
            <person name="Hsiao Y.Y."/>
            <person name="Qi Y."/>
            <person name="Fu T."/>
            <person name="Tang G.D."/>
            <person name="Zhang D."/>
            <person name="Sun W.H."/>
            <person name="Liu D.K."/>
            <person name="Li Y."/>
            <person name="Chen G.Z."/>
            <person name="Liu X.D."/>
            <person name="Liao X.Y."/>
            <person name="Jiang Y.T."/>
            <person name="Yu X."/>
            <person name="Hao Y."/>
            <person name="Huang J."/>
            <person name="Zhao X.W."/>
            <person name="Ke S."/>
            <person name="Chen Y.Y."/>
            <person name="Wu W.L."/>
            <person name="Hsu J.L."/>
            <person name="Lin Y.F."/>
            <person name="Huang M.D."/>
            <person name="Li C.Y."/>
            <person name="Huang L."/>
            <person name="Wang Z.W."/>
            <person name="Zhao X."/>
            <person name="Zhong W.Y."/>
            <person name="Peng D.H."/>
            <person name="Ahmad S."/>
            <person name="Lan S."/>
            <person name="Zhang J.S."/>
            <person name="Tsai W.C."/>
            <person name="Van de Peer Y."/>
            <person name="Liu Z.J."/>
        </authorList>
    </citation>
    <scope>NUCLEOTIDE SEQUENCE</scope>
    <source>
        <strain evidence="4">SCP</strain>
    </source>
</reference>
<gene>
    <name evidence="4" type="ORF">QJS04_geneDACA004350</name>
</gene>
<dbReference type="Proteomes" id="UP001179952">
    <property type="component" value="Unassembled WGS sequence"/>
</dbReference>
<dbReference type="Pfam" id="PF00201">
    <property type="entry name" value="UDPGT"/>
    <property type="match status" value="1"/>
</dbReference>
<keyword evidence="5" id="KW-1185">Reference proteome</keyword>
<dbReference type="PANTHER" id="PTHR11926:SF1534">
    <property type="entry name" value="GLYCOSYLTRANSFERASE"/>
    <property type="match status" value="1"/>
</dbReference>
<keyword evidence="2 3" id="KW-0808">Transferase</keyword>
<dbReference type="InterPro" id="IPR002213">
    <property type="entry name" value="UDP_glucos_trans"/>
</dbReference>
<comment type="similarity">
    <text evidence="1 3">Belongs to the UDP-glycosyltransferase family.</text>
</comment>
<name>A0AAV9B238_ACOGR</name>
<organism evidence="4 5">
    <name type="scientific">Acorus gramineus</name>
    <name type="common">Dwarf sweet flag</name>
    <dbReference type="NCBI Taxonomy" id="55184"/>
    <lineage>
        <taxon>Eukaryota</taxon>
        <taxon>Viridiplantae</taxon>
        <taxon>Streptophyta</taxon>
        <taxon>Embryophyta</taxon>
        <taxon>Tracheophyta</taxon>
        <taxon>Spermatophyta</taxon>
        <taxon>Magnoliopsida</taxon>
        <taxon>Liliopsida</taxon>
        <taxon>Acoraceae</taxon>
        <taxon>Acorus</taxon>
    </lineage>
</organism>
<protein>
    <submittedName>
        <fullName evidence="4">UDP-glycosyltransferase 75B1</fullName>
    </submittedName>
</protein>
<proteinExistence type="inferred from homology"/>
<dbReference type="PROSITE" id="PS00375">
    <property type="entry name" value="UDPGT"/>
    <property type="match status" value="1"/>
</dbReference>
<accession>A0AAV9B238</accession>
<dbReference type="InterPro" id="IPR035595">
    <property type="entry name" value="UDP_glycos_trans_CS"/>
</dbReference>
<dbReference type="CDD" id="cd03784">
    <property type="entry name" value="GT1_Gtf-like"/>
    <property type="match status" value="1"/>
</dbReference>
<evidence type="ECO:0000256" key="2">
    <source>
        <dbReference type="ARBA" id="ARBA00022679"/>
    </source>
</evidence>
<evidence type="ECO:0000256" key="1">
    <source>
        <dbReference type="ARBA" id="ARBA00009995"/>
    </source>
</evidence>
<dbReference type="GO" id="GO:0080044">
    <property type="term" value="F:quercetin 7-O-glucosyltransferase activity"/>
    <property type="evidence" value="ECO:0007669"/>
    <property type="project" value="TreeGrafter"/>
</dbReference>
<dbReference type="PANTHER" id="PTHR11926">
    <property type="entry name" value="GLUCOSYL/GLUCURONOSYL TRANSFERASES"/>
    <property type="match status" value="1"/>
</dbReference>
<keyword evidence="3" id="KW-0328">Glycosyltransferase</keyword>